<gene>
    <name evidence="2" type="ORF">PHLGIDRAFT_319975</name>
</gene>
<evidence type="ECO:0000313" key="3">
    <source>
        <dbReference type="Proteomes" id="UP000053257"/>
    </source>
</evidence>
<keyword evidence="3" id="KW-1185">Reference proteome</keyword>
<dbReference type="EMBL" id="KN840719">
    <property type="protein sequence ID" value="KIP01949.1"/>
    <property type="molecule type" value="Genomic_DNA"/>
</dbReference>
<evidence type="ECO:0000256" key="1">
    <source>
        <dbReference type="SAM" id="MobiDB-lite"/>
    </source>
</evidence>
<reference evidence="2 3" key="1">
    <citation type="journal article" date="2014" name="PLoS Genet.">
        <title>Analysis of the Phlebiopsis gigantea genome, transcriptome and secretome provides insight into its pioneer colonization strategies of wood.</title>
        <authorList>
            <person name="Hori C."/>
            <person name="Ishida T."/>
            <person name="Igarashi K."/>
            <person name="Samejima M."/>
            <person name="Suzuki H."/>
            <person name="Master E."/>
            <person name="Ferreira P."/>
            <person name="Ruiz-Duenas F.J."/>
            <person name="Held B."/>
            <person name="Canessa P."/>
            <person name="Larrondo L.F."/>
            <person name="Schmoll M."/>
            <person name="Druzhinina I.S."/>
            <person name="Kubicek C.P."/>
            <person name="Gaskell J.A."/>
            <person name="Kersten P."/>
            <person name="St John F."/>
            <person name="Glasner J."/>
            <person name="Sabat G."/>
            <person name="Splinter BonDurant S."/>
            <person name="Syed K."/>
            <person name="Yadav J."/>
            <person name="Mgbeahuruike A.C."/>
            <person name="Kovalchuk A."/>
            <person name="Asiegbu F.O."/>
            <person name="Lackner G."/>
            <person name="Hoffmeister D."/>
            <person name="Rencoret J."/>
            <person name="Gutierrez A."/>
            <person name="Sun H."/>
            <person name="Lindquist E."/>
            <person name="Barry K."/>
            <person name="Riley R."/>
            <person name="Grigoriev I.V."/>
            <person name="Henrissat B."/>
            <person name="Kues U."/>
            <person name="Berka R.M."/>
            <person name="Martinez A.T."/>
            <person name="Covert S.F."/>
            <person name="Blanchette R.A."/>
            <person name="Cullen D."/>
        </authorList>
    </citation>
    <scope>NUCLEOTIDE SEQUENCE [LARGE SCALE GENOMIC DNA]</scope>
    <source>
        <strain evidence="2 3">11061_1 CR5-6</strain>
    </source>
</reference>
<protein>
    <submittedName>
        <fullName evidence="2">Uncharacterized protein</fullName>
    </submittedName>
</protein>
<name>A0A0C3NBU0_PHLG1</name>
<sequence>MFGLSKDRSRVTDRHIYRYSDQDHPPNHFAAGKLEKFTNINGAPGPDLDSRHLQLERRVQKFHSQGSFWSIGDHNGSAYASTQAEGLTADNPMMSCGIISSSHHDIPTVIAREGRSLHEAAVSDEPPKNLEPKPRPLAPSRSVPHRPVGCPMGSRIRPEMTYSLLRDAGALASSR</sequence>
<feature type="region of interest" description="Disordered" evidence="1">
    <location>
        <begin position="119"/>
        <end position="155"/>
    </location>
</feature>
<dbReference type="HOGENOM" id="CLU_1533131_0_0_1"/>
<proteinExistence type="predicted"/>
<organism evidence="2 3">
    <name type="scientific">Phlebiopsis gigantea (strain 11061_1 CR5-6)</name>
    <name type="common">White-rot fungus</name>
    <name type="synonym">Peniophora gigantea</name>
    <dbReference type="NCBI Taxonomy" id="745531"/>
    <lineage>
        <taxon>Eukaryota</taxon>
        <taxon>Fungi</taxon>
        <taxon>Dikarya</taxon>
        <taxon>Basidiomycota</taxon>
        <taxon>Agaricomycotina</taxon>
        <taxon>Agaricomycetes</taxon>
        <taxon>Polyporales</taxon>
        <taxon>Phanerochaetaceae</taxon>
        <taxon>Phlebiopsis</taxon>
    </lineage>
</organism>
<accession>A0A0C3NBU0</accession>
<evidence type="ECO:0000313" key="2">
    <source>
        <dbReference type="EMBL" id="KIP01949.1"/>
    </source>
</evidence>
<feature type="compositionally biased region" description="Basic and acidic residues" evidence="1">
    <location>
        <begin position="125"/>
        <end position="134"/>
    </location>
</feature>
<dbReference type="Proteomes" id="UP000053257">
    <property type="component" value="Unassembled WGS sequence"/>
</dbReference>
<dbReference type="AlphaFoldDB" id="A0A0C3NBU0"/>